<reference evidence="1 2" key="1">
    <citation type="journal article" date="2022" name="bioRxiv">
        <title>The genome of the oomycete Peronosclerospora sorghi, a cosmopolitan pathogen of maize and sorghum, is inflated with dispersed pseudogenes.</title>
        <authorList>
            <person name="Fletcher K."/>
            <person name="Martin F."/>
            <person name="Isakeit T."/>
            <person name="Cavanaugh K."/>
            <person name="Magill C."/>
            <person name="Michelmore R."/>
        </authorList>
    </citation>
    <scope>NUCLEOTIDE SEQUENCE [LARGE SCALE GENOMIC DNA]</scope>
    <source>
        <strain evidence="1">P6</strain>
    </source>
</reference>
<sequence>MKHVKRNAWLGIMAAFRADRMETEMAPDEATSRPAHPSSYPEKRNWRLETEQKRRYPVRVRTVRLTTRVHPDMLVPYLYGERGGRCMNAIVNATGCTIDYCALSPEEDPDRCPDARGFVLNFLVSADSSAMLDEATRELTRLVERVQLFLQKKARGSRKTGRESVEEAYSPQYYRAPRSGSRWMDRVEEVSYYDARPRQRMQYAPGAPRLRRKRPRYMQVMESEADGTCHFGTTQGPGRRRNEYEQDPATPERHRAFNHVFTRRARDYPQHAPWDPRHESNQMRGQVRYPKHAAARGNGHAMRMARTREPHYSYHVVPQRHAISPYSWYECEDASDEDTADFFPYDETTDLRHENMETVDVVNQLDPHHEPLHQSHSRPSLKRPLSRQSRRSRMYRLSSPPIPDYIDDDEDDEWLSEEEKEVAHDYVYTSYSYPATIPFGRVRPRSHSGSAHRWAPVDSFEPEPMHQRRRFSRERIPVSKERVNDTTFEMHERGSASSSRSDLHTVDVDHHEADTNNTDMSASSHHTSIVADNFLDENSAPLNPSEDQAGSPNFNVVDNEELYRTANSTLEGSINSTTRETLTEQDVGANHDELQSTSDTRTLEELSVGYISPSEQAASDLNTPADHKAGSERANTPNDSMLSPMTTRESPESRVASPLSPFEKDTNQSMDFAAEECPDNAVVPEIASENVIEKDCNANEDICFHPTAETGDNENVRISNQAIVSLKRLNKVEADFMRAKSSLAAQKDKLRQVHRTNKRHRRLEILCDVVYRLQCQVSATSCRLDVSCRQELLARLDTYVDKLLIPNGQPLQEQIDALASVVEDALTKDSRYTKHQDGLKTKTLRSNSPLMAVDDRTNDEADEMNWEHNEWRESGLEDGAISCEAASIESESFAKNREEGSLACRPREMPPFIWSLLDRVLSCDPQSYVMRDTQKRVVDEIVKGDAYYYLHTTIVSDVRSPLETVSSSGCEFGCHSASALQLERKLVAQISSRMKSFDMVAYSLARTNKGKEVLNRKKMNSIIRKLHLVAVQLHALISHLYCVKGYRNCKEVDSLPNSLNRAQFERKQSVYKSRLKLVEPSNSRVLDSSNDDVEALYRETYEFFPELLVCVDIWGYNYRESLAKQHVSTSVVDDTVTDSWIWSDRPLFPLSFFREVETLSFDYEHDKNGLLRCICDELLNIVCLWNDFKWSANFEAKPIDQIMSFESDVTASILKIVELYAHHLEALWAIRFLDTPAGLRDVHFTQLNAYYSDRSQASVPPSRTEDVERMEQCLAAEYWNGKIMALSMECDRMETEEDATMHKVLRPETMCAWTEETVGASLLRWSEVYSMRRDVNALASVTNHMIKHEIRKIKLVNAPECDMLTRQLLAAGSRAQMLVQDALNASEKLALHSAAVQLPMEKKQVERGLPTEGEARGEHDALAMDIADKSAQVGEQEGEKSPGMHAEQLELKDLIQLVAVTKREMQELCSQRPRSRRMREKVQTQSLQLARQTVEMFRNIRIMYTDN</sequence>
<evidence type="ECO:0000313" key="1">
    <source>
        <dbReference type="EMBL" id="KAI9910748.1"/>
    </source>
</evidence>
<name>A0ACC0VW30_9STRA</name>
<organism evidence="1 2">
    <name type="scientific">Peronosclerospora sorghi</name>
    <dbReference type="NCBI Taxonomy" id="230839"/>
    <lineage>
        <taxon>Eukaryota</taxon>
        <taxon>Sar</taxon>
        <taxon>Stramenopiles</taxon>
        <taxon>Oomycota</taxon>
        <taxon>Peronosporomycetes</taxon>
        <taxon>Peronosporales</taxon>
        <taxon>Peronosporaceae</taxon>
        <taxon>Peronosclerospora</taxon>
    </lineage>
</organism>
<keyword evidence="2" id="KW-1185">Reference proteome</keyword>
<gene>
    <name evidence="1" type="ORF">PsorP6_010851</name>
</gene>
<dbReference type="Proteomes" id="UP001163321">
    <property type="component" value="Chromosome 6"/>
</dbReference>
<proteinExistence type="predicted"/>
<evidence type="ECO:0000313" key="2">
    <source>
        <dbReference type="Proteomes" id="UP001163321"/>
    </source>
</evidence>
<protein>
    <submittedName>
        <fullName evidence="1">Uncharacterized protein</fullName>
    </submittedName>
</protein>
<comment type="caution">
    <text evidence="1">The sequence shown here is derived from an EMBL/GenBank/DDBJ whole genome shotgun (WGS) entry which is preliminary data.</text>
</comment>
<dbReference type="EMBL" id="CM047585">
    <property type="protein sequence ID" value="KAI9910748.1"/>
    <property type="molecule type" value="Genomic_DNA"/>
</dbReference>
<accession>A0ACC0VW30</accession>